<dbReference type="OrthoDB" id="9771112at2"/>
<dbReference type="SMART" id="SM00028">
    <property type="entry name" value="TPR"/>
    <property type="match status" value="6"/>
</dbReference>
<sequence length="1212" mass="139846">MNNCNPQKWSLLIASILLLCANINSFAENNKEHKFYKDSLITLREKGKLEDALQLTQNNVDEVIKEFGLSSIRMVIPLIDRGKIRLERQEFGMGAEDFKQALRIMKNSTGWLYPDYAVALNYLISCSLRLGHFQSVKPLIEEVELIFEKTIGTDNINYSHTLFNKALFETLAGNYLDAEIHYFEAIEIAKNKTDLQTYFREYSIYEVYLADLYIQQYRNTEAIHILKFLYENYKNQQLNNSSDATRILLLLGDANRKIEHFPEALFYYNQYEAQVTRLLGEEHNAHAVGITRIAKVYVQQSKLNLAKALFIKAESIYKKDETEKIRRLLVLLDLADVYIHLGNYALANQHLELAKELGSSSSLPLHNILLTSARLNILYGRFIEAELQLSELLNIMERSHMERSEYFAKATEMSVHLNIMLGRVDKAEEVLNREMTLLNTIQLEESVSYFKGLITKGRIIPKKYDDRSVVNSSLIKQKEIKSESYLKGLVTKGRILPVKTKTEIAGSVFKSDTTLIYINELLSRAKILEAKKNYALASELLTNVEDMVVHKFSKKHHVLIEIYQLQGKNLVGLENKKEALDYLNKAINVCDLLNINNDKILYLSIQKAMAEIYMSDNELDKASALYEQINYKSLENKLIKTDFEGDIAYLYALQGNWKEAEEMIISATQERLVFYRETLNYSSEDEKRLYLQKTKTLFDHFYAMIYMKGEESSGEMLSHCYNLQLEYRDFFLTEGQKRKQQLLAFKKERLDQGYPSYLNKMYSLKSNIATLNYMSTKERKEIGVNYYNVMDRINNLEKVLVYAADEYEVATEEAINWEKIQRKLEEDQVAIEIIKLKSIEAKESKYIALIIDNECAIPTIVDIGETNFLETEAYFQYSKQTTPYSRSLVMKSTKGIADPYQTFWGPIQKVITENQKEVFICADGVYNLINLNILKNRETGKFLIEEMDIKMMTSTGELLLDKKETSDEKNALLVGNPIFNENKYVSKSENTRTVVDASEDDAALEFMLDPLPGTEVEVIESSKLLKENGWEVEALMQEKATELFLKRMKKSPKVLHIATHGFFINELPNSISNNELLRSGLFFSEISKRNQRDAKEIYSSEVDGILTAYEAKEVNLDNTELLILSACQSGLAEVTDGEGISGLQYAFRIAGAETIIMSLWSVDDFATQKLMTTFYKKWFETGDKYQAFKEAQLVLMNEYKKPYYWGAFVMVN</sequence>
<dbReference type="RefSeq" id="WP_126614447.1">
    <property type="nucleotide sequence ID" value="NZ_CP034562.1"/>
</dbReference>
<evidence type="ECO:0000313" key="3">
    <source>
        <dbReference type="EMBL" id="AZQ62696.1"/>
    </source>
</evidence>
<reference evidence="3 4" key="1">
    <citation type="submission" date="2018-12" db="EMBL/GenBank/DDBJ databases">
        <title>Flammeovirga pectinis sp. nov., isolated from the gut of the Korean scallop, Patinopecten yessoensis.</title>
        <authorList>
            <person name="Bae J.-W."/>
            <person name="Jeong Y.-S."/>
            <person name="Kang W."/>
        </authorList>
    </citation>
    <scope>NUCLEOTIDE SEQUENCE [LARGE SCALE GENOMIC DNA]</scope>
    <source>
        <strain evidence="3 4">L12M1</strain>
    </source>
</reference>
<feature type="domain" description="CHAT" evidence="2">
    <location>
        <begin position="900"/>
        <end position="1211"/>
    </location>
</feature>
<dbReference type="InterPro" id="IPR011990">
    <property type="entry name" value="TPR-like_helical_dom_sf"/>
</dbReference>
<protein>
    <submittedName>
        <fullName evidence="3">CHAT domain-containing protein</fullName>
    </submittedName>
</protein>
<dbReference type="EMBL" id="CP034562">
    <property type="protein sequence ID" value="AZQ62696.1"/>
    <property type="molecule type" value="Genomic_DNA"/>
</dbReference>
<proteinExistence type="predicted"/>
<evidence type="ECO:0000256" key="1">
    <source>
        <dbReference type="SAM" id="SignalP"/>
    </source>
</evidence>
<feature type="signal peptide" evidence="1">
    <location>
        <begin position="1"/>
        <end position="27"/>
    </location>
</feature>
<dbReference type="InterPro" id="IPR019734">
    <property type="entry name" value="TPR_rpt"/>
</dbReference>
<dbReference type="PANTHER" id="PTHR10098">
    <property type="entry name" value="RAPSYN-RELATED"/>
    <property type="match status" value="1"/>
</dbReference>
<dbReference type="Proteomes" id="UP000267268">
    <property type="component" value="Chromosome 1"/>
</dbReference>
<keyword evidence="1" id="KW-0732">Signal</keyword>
<dbReference type="KEGG" id="fll:EI427_10740"/>
<accession>A0A3Q9FP49</accession>
<dbReference type="Gene3D" id="1.25.40.10">
    <property type="entry name" value="Tetratricopeptide repeat domain"/>
    <property type="match status" value="3"/>
</dbReference>
<keyword evidence="4" id="KW-1185">Reference proteome</keyword>
<evidence type="ECO:0000259" key="2">
    <source>
        <dbReference type="Pfam" id="PF12770"/>
    </source>
</evidence>
<dbReference type="AlphaFoldDB" id="A0A3Q9FP49"/>
<dbReference type="InterPro" id="IPR024983">
    <property type="entry name" value="CHAT_dom"/>
</dbReference>
<organism evidence="3 4">
    <name type="scientific">Flammeovirga pectinis</name>
    <dbReference type="NCBI Taxonomy" id="2494373"/>
    <lineage>
        <taxon>Bacteria</taxon>
        <taxon>Pseudomonadati</taxon>
        <taxon>Bacteroidota</taxon>
        <taxon>Cytophagia</taxon>
        <taxon>Cytophagales</taxon>
        <taxon>Flammeovirgaceae</taxon>
        <taxon>Flammeovirga</taxon>
    </lineage>
</organism>
<name>A0A3Q9FP49_9BACT</name>
<feature type="chain" id="PRO_5018687579" evidence="1">
    <location>
        <begin position="28"/>
        <end position="1212"/>
    </location>
</feature>
<gene>
    <name evidence="3" type="ORF">EI427_10740</name>
</gene>
<dbReference type="Pfam" id="PF12770">
    <property type="entry name" value="CHAT"/>
    <property type="match status" value="1"/>
</dbReference>
<dbReference type="SUPFAM" id="SSF48452">
    <property type="entry name" value="TPR-like"/>
    <property type="match status" value="3"/>
</dbReference>
<evidence type="ECO:0000313" key="4">
    <source>
        <dbReference type="Proteomes" id="UP000267268"/>
    </source>
</evidence>